<keyword evidence="2" id="KW-1185">Reference proteome</keyword>
<organism evidence="1 2">
    <name type="scientific">Lacticaseibacillus saniviri JCM 17471 = DSM 24301</name>
    <dbReference type="NCBI Taxonomy" id="1293598"/>
    <lineage>
        <taxon>Bacteria</taxon>
        <taxon>Bacillati</taxon>
        <taxon>Bacillota</taxon>
        <taxon>Bacilli</taxon>
        <taxon>Lactobacillales</taxon>
        <taxon>Lactobacillaceae</taxon>
        <taxon>Lacticaseibacillus</taxon>
    </lineage>
</organism>
<gene>
    <name evidence="1" type="ORF">IV56_GL001605</name>
</gene>
<evidence type="ECO:0000313" key="1">
    <source>
        <dbReference type="EMBL" id="KRO16244.1"/>
    </source>
</evidence>
<evidence type="ECO:0000313" key="2">
    <source>
        <dbReference type="Proteomes" id="UP000050969"/>
    </source>
</evidence>
<sequence>MEALLMLDQTKLNQIWIDESTYITIIPDAAYNLEVWENTSGRDHRMARMDYKYHRDTFAGFIYRLCPDINLLQIHKIQKQINPFFDLEV</sequence>
<dbReference type="PATRIC" id="fig|1293598.4.peg.1673"/>
<proteinExistence type="predicted"/>
<dbReference type="EMBL" id="JQCE01000042">
    <property type="protein sequence ID" value="KRO16244.1"/>
    <property type="molecule type" value="Genomic_DNA"/>
</dbReference>
<protein>
    <submittedName>
        <fullName evidence="1">Uncharacterized protein</fullName>
    </submittedName>
</protein>
<dbReference type="Proteomes" id="UP000050969">
    <property type="component" value="Unassembled WGS sequence"/>
</dbReference>
<dbReference type="STRING" id="1293598.IV56_GL001605"/>
<dbReference type="AlphaFoldDB" id="A0A0R2MRL0"/>
<comment type="caution">
    <text evidence="1">The sequence shown here is derived from an EMBL/GenBank/DDBJ whole genome shotgun (WGS) entry which is preliminary data.</text>
</comment>
<name>A0A0R2MRL0_9LACO</name>
<accession>A0A0R2MRL0</accession>
<reference evidence="1 2" key="1">
    <citation type="journal article" date="2015" name="Genome Announc.">
        <title>Expanding the biotechnology potential of lactobacilli through comparative genomics of 213 strains and associated genera.</title>
        <authorList>
            <person name="Sun Z."/>
            <person name="Harris H.M."/>
            <person name="McCann A."/>
            <person name="Guo C."/>
            <person name="Argimon S."/>
            <person name="Zhang W."/>
            <person name="Yang X."/>
            <person name="Jeffery I.B."/>
            <person name="Cooney J.C."/>
            <person name="Kagawa T.F."/>
            <person name="Liu W."/>
            <person name="Song Y."/>
            <person name="Salvetti E."/>
            <person name="Wrobel A."/>
            <person name="Rasinkangas P."/>
            <person name="Parkhill J."/>
            <person name="Rea M.C."/>
            <person name="O'Sullivan O."/>
            <person name="Ritari J."/>
            <person name="Douillard F.P."/>
            <person name="Paul Ross R."/>
            <person name="Yang R."/>
            <person name="Briner A.E."/>
            <person name="Felis G.E."/>
            <person name="de Vos W.M."/>
            <person name="Barrangou R."/>
            <person name="Klaenhammer T.R."/>
            <person name="Caufield P.W."/>
            <person name="Cui Y."/>
            <person name="Zhang H."/>
            <person name="O'Toole P.W."/>
        </authorList>
    </citation>
    <scope>NUCLEOTIDE SEQUENCE [LARGE SCALE GENOMIC DNA]</scope>
    <source>
        <strain evidence="1 2">DSM 24301</strain>
    </source>
</reference>